<dbReference type="AlphaFoldDB" id="A0A9N8DFU8"/>
<dbReference type="InterPro" id="IPR051262">
    <property type="entry name" value="SMP-30/CGR1_Lactonase"/>
</dbReference>
<accession>A0A9N8DFU8</accession>
<feature type="region of interest" description="Disordered" evidence="1">
    <location>
        <begin position="371"/>
        <end position="409"/>
    </location>
</feature>
<reference evidence="2" key="1">
    <citation type="submission" date="2020-06" db="EMBL/GenBank/DDBJ databases">
        <authorList>
            <consortium name="Plant Systems Biology data submission"/>
        </authorList>
    </citation>
    <scope>NUCLEOTIDE SEQUENCE</scope>
    <source>
        <strain evidence="2">D6</strain>
    </source>
</reference>
<feature type="compositionally biased region" description="Low complexity" evidence="1">
    <location>
        <begin position="399"/>
        <end position="409"/>
    </location>
</feature>
<gene>
    <name evidence="2" type="ORF">SEMRO_123_G059760.1</name>
</gene>
<dbReference type="EMBL" id="CAICTM010000122">
    <property type="protein sequence ID" value="CAB9501982.1"/>
    <property type="molecule type" value="Genomic_DNA"/>
</dbReference>
<feature type="compositionally biased region" description="Basic and acidic residues" evidence="1">
    <location>
        <begin position="374"/>
        <end position="389"/>
    </location>
</feature>
<evidence type="ECO:0000313" key="2">
    <source>
        <dbReference type="EMBL" id="CAB9501982.1"/>
    </source>
</evidence>
<evidence type="ECO:0000256" key="1">
    <source>
        <dbReference type="SAM" id="MobiDB-lite"/>
    </source>
</evidence>
<name>A0A9N8DFU8_9STRA</name>
<dbReference type="SUPFAM" id="SSF63829">
    <property type="entry name" value="Calcium-dependent phosphotriesterase"/>
    <property type="match status" value="1"/>
</dbReference>
<organism evidence="2 3">
    <name type="scientific">Seminavis robusta</name>
    <dbReference type="NCBI Taxonomy" id="568900"/>
    <lineage>
        <taxon>Eukaryota</taxon>
        <taxon>Sar</taxon>
        <taxon>Stramenopiles</taxon>
        <taxon>Ochrophyta</taxon>
        <taxon>Bacillariophyta</taxon>
        <taxon>Bacillariophyceae</taxon>
        <taxon>Bacillariophycidae</taxon>
        <taxon>Naviculales</taxon>
        <taxon>Naviculaceae</taxon>
        <taxon>Seminavis</taxon>
    </lineage>
</organism>
<sequence>MVQGDEELGKAASLFSGPIEVMAEHPEFGWLEGPVWSESGQFLLFSDVTWEDESNVTCGMIWKYDNTVDIDDDGLSKFIECSGLIGPGDTPANIDNYVEAGSNGLEWGWKGDAADGGDLLICQHGKHRLVRINLNDVDEATASIDPAKVVVLADMYMGKGFNSPNDLVLDGDTLYFTDPPFGLQMRSSGDQAIADAFANLTQDAVGVYTITGDPGAANSPVEPVRVLDYGSPTDPWEGTNGVAVLPNGDMICPISNFEDPRFELFAQADKTNDGTTFNMPASSRLESTYRIQGANSGFPALTDGITYSPDHNVLFGSGPGGVYMFNGTAPYELLGFLRIDDLNANNVVGGGYLWLTANKKLLRIPLANATATGDDDHDHDGGDQDHDNDGDSGTDNDGDSGTSTSTSTSGAFSMNCPITPIFTAIAIAVSSYSLLW</sequence>
<dbReference type="PANTHER" id="PTHR47572">
    <property type="entry name" value="LIPOPROTEIN-RELATED"/>
    <property type="match status" value="1"/>
</dbReference>
<dbReference type="Gene3D" id="2.120.10.30">
    <property type="entry name" value="TolB, C-terminal domain"/>
    <property type="match status" value="1"/>
</dbReference>
<protein>
    <submittedName>
        <fullName evidence="2">Gluconolactonase</fullName>
    </submittedName>
</protein>
<dbReference type="Proteomes" id="UP001153069">
    <property type="component" value="Unassembled WGS sequence"/>
</dbReference>
<dbReference type="PANTHER" id="PTHR47572:SF4">
    <property type="entry name" value="LACTONASE DRP35"/>
    <property type="match status" value="1"/>
</dbReference>
<keyword evidence="3" id="KW-1185">Reference proteome</keyword>
<dbReference type="InterPro" id="IPR011042">
    <property type="entry name" value="6-blade_b-propeller_TolB-like"/>
</dbReference>
<evidence type="ECO:0000313" key="3">
    <source>
        <dbReference type="Proteomes" id="UP001153069"/>
    </source>
</evidence>
<comment type="caution">
    <text evidence="2">The sequence shown here is derived from an EMBL/GenBank/DDBJ whole genome shotgun (WGS) entry which is preliminary data.</text>
</comment>
<proteinExistence type="predicted"/>
<dbReference type="OrthoDB" id="423498at2759"/>